<sequence>MVHFTCDLCGKDMTTSGDGRYVVKMEAYPGFDPNEIKEDDLDDDPMEAVSQLLQRDESLSSEDVAKTQTKGFRFDLCSTCHHKFVRDPLGKETLHQFDFSKN</sequence>
<reference evidence="2" key="1">
    <citation type="submission" date="2016-12" db="EMBL/GenBank/DDBJ databases">
        <title>Comparative genomics of four Isosphaeraceae planctomycetes: a common pool of plasmids and glycoside hydrolase genes.</title>
        <authorList>
            <person name="Ivanova A."/>
        </authorList>
    </citation>
    <scope>NUCLEOTIDE SEQUENCE [LARGE SCALE GENOMIC DNA]</scope>
    <source>
        <strain evidence="2">PX4</strain>
    </source>
</reference>
<protein>
    <submittedName>
        <fullName evidence="1">Uncharacterized protein</fullName>
    </submittedName>
</protein>
<keyword evidence="2" id="KW-1185">Reference proteome</keyword>
<proteinExistence type="predicted"/>
<dbReference type="EMBL" id="CP019082">
    <property type="protein sequence ID" value="APW63272.1"/>
    <property type="molecule type" value="Genomic_DNA"/>
</dbReference>
<evidence type="ECO:0000313" key="2">
    <source>
        <dbReference type="Proteomes" id="UP000186309"/>
    </source>
</evidence>
<dbReference type="OrthoDB" id="285275at2"/>
<dbReference type="Proteomes" id="UP000186309">
    <property type="component" value="Chromosome"/>
</dbReference>
<gene>
    <name evidence="1" type="ORF">BSF38_04836</name>
</gene>
<accession>A0A1U7CWF1</accession>
<dbReference type="KEGG" id="pbor:BSF38_04836"/>
<dbReference type="AlphaFoldDB" id="A0A1U7CWF1"/>
<dbReference type="RefSeq" id="WP_076349645.1">
    <property type="nucleotide sequence ID" value="NZ_CP019082.1"/>
</dbReference>
<evidence type="ECO:0000313" key="1">
    <source>
        <dbReference type="EMBL" id="APW63272.1"/>
    </source>
</evidence>
<organism evidence="1 2">
    <name type="scientific">Paludisphaera borealis</name>
    <dbReference type="NCBI Taxonomy" id="1387353"/>
    <lineage>
        <taxon>Bacteria</taxon>
        <taxon>Pseudomonadati</taxon>
        <taxon>Planctomycetota</taxon>
        <taxon>Planctomycetia</taxon>
        <taxon>Isosphaerales</taxon>
        <taxon>Isosphaeraceae</taxon>
        <taxon>Paludisphaera</taxon>
    </lineage>
</organism>
<name>A0A1U7CWF1_9BACT</name>